<evidence type="ECO:0000259" key="3">
    <source>
        <dbReference type="PROSITE" id="PS51708"/>
    </source>
</evidence>
<dbReference type="InterPro" id="IPR039013">
    <property type="entry name" value="YgiF"/>
</dbReference>
<keyword evidence="5" id="KW-1185">Reference proteome</keyword>
<feature type="region of interest" description="Disordered" evidence="1">
    <location>
        <begin position="410"/>
        <end position="441"/>
    </location>
</feature>
<dbReference type="Gene3D" id="1.40.20.10">
    <property type="entry name" value="CHAD domain"/>
    <property type="match status" value="1"/>
</dbReference>
<feature type="compositionally biased region" description="Basic and acidic residues" evidence="1">
    <location>
        <begin position="424"/>
        <end position="441"/>
    </location>
</feature>
<evidence type="ECO:0000259" key="2">
    <source>
        <dbReference type="PROSITE" id="PS51707"/>
    </source>
</evidence>
<dbReference type="CDD" id="cd07756">
    <property type="entry name" value="CYTH-like_Pase_CHAD"/>
    <property type="match status" value="1"/>
</dbReference>
<dbReference type="SMART" id="SM01118">
    <property type="entry name" value="CYTH"/>
    <property type="match status" value="1"/>
</dbReference>
<dbReference type="SUPFAM" id="SSF55154">
    <property type="entry name" value="CYTH-like phosphatases"/>
    <property type="match status" value="1"/>
</dbReference>
<feature type="compositionally biased region" description="Polar residues" evidence="1">
    <location>
        <begin position="410"/>
        <end position="420"/>
    </location>
</feature>
<reference evidence="4 5" key="1">
    <citation type="submission" date="2021-03" db="EMBL/GenBank/DDBJ databases">
        <authorList>
            <person name="Shang D.-D."/>
            <person name="Du Z.-J."/>
            <person name="Chen G.-J."/>
        </authorList>
    </citation>
    <scope>NUCLEOTIDE SEQUENCE [LARGE SCALE GENOMIC DNA]</scope>
    <source>
        <strain evidence="4 5">F1192</strain>
    </source>
</reference>
<dbReference type="InterPro" id="IPR033469">
    <property type="entry name" value="CYTH-like_dom_sf"/>
</dbReference>
<dbReference type="InterPro" id="IPR007899">
    <property type="entry name" value="CHAD_dom"/>
</dbReference>
<evidence type="ECO:0000256" key="1">
    <source>
        <dbReference type="SAM" id="MobiDB-lite"/>
    </source>
</evidence>
<dbReference type="PROSITE" id="PS51707">
    <property type="entry name" value="CYTH"/>
    <property type="match status" value="1"/>
</dbReference>
<dbReference type="RefSeq" id="WP_207988862.1">
    <property type="nucleotide sequence ID" value="NZ_JAGBKM010000001.1"/>
</dbReference>
<dbReference type="PANTHER" id="PTHR39569:SF1">
    <property type="entry name" value="INORGANIC TRIPHOSPHATASE"/>
    <property type="match status" value="1"/>
</dbReference>
<organism evidence="4 5">
    <name type="scientific">Psychrobacter coccoides</name>
    <dbReference type="NCBI Taxonomy" id="2818440"/>
    <lineage>
        <taxon>Bacteria</taxon>
        <taxon>Pseudomonadati</taxon>
        <taxon>Pseudomonadota</taxon>
        <taxon>Gammaproteobacteria</taxon>
        <taxon>Moraxellales</taxon>
        <taxon>Moraxellaceae</taxon>
        <taxon>Psychrobacter</taxon>
    </lineage>
</organism>
<feature type="domain" description="CHAD" evidence="3">
    <location>
        <begin position="239"/>
        <end position="546"/>
    </location>
</feature>
<proteinExistence type="predicted"/>
<accession>A0ABS3NL42</accession>
<evidence type="ECO:0000313" key="5">
    <source>
        <dbReference type="Proteomes" id="UP000664554"/>
    </source>
</evidence>
<dbReference type="InterPro" id="IPR038186">
    <property type="entry name" value="CHAD_dom_sf"/>
</dbReference>
<dbReference type="Proteomes" id="UP000664554">
    <property type="component" value="Unassembled WGS sequence"/>
</dbReference>
<dbReference type="InterPro" id="IPR023577">
    <property type="entry name" value="CYTH_domain"/>
</dbReference>
<dbReference type="EMBL" id="JAGBKM010000001">
    <property type="protein sequence ID" value="MBO1529830.1"/>
    <property type="molecule type" value="Genomic_DNA"/>
</dbReference>
<dbReference type="Gene3D" id="2.40.320.10">
    <property type="entry name" value="Hypothetical Protein Pfu-838710-001"/>
    <property type="match status" value="1"/>
</dbReference>
<dbReference type="SMART" id="SM00880">
    <property type="entry name" value="CHAD"/>
    <property type="match status" value="1"/>
</dbReference>
<feature type="domain" description="CYTH" evidence="2">
    <location>
        <begin position="1"/>
        <end position="221"/>
    </location>
</feature>
<evidence type="ECO:0000313" key="4">
    <source>
        <dbReference type="EMBL" id="MBO1529830.1"/>
    </source>
</evidence>
<dbReference type="Pfam" id="PF01928">
    <property type="entry name" value="CYTH"/>
    <property type="match status" value="1"/>
</dbReference>
<comment type="caution">
    <text evidence="4">The sequence shown here is derived from an EMBL/GenBank/DDBJ whole genome shotgun (WGS) entry which is preliminary data.</text>
</comment>
<dbReference type="PANTHER" id="PTHR39569">
    <property type="entry name" value="INORGANIC TRIPHOSPHATASE"/>
    <property type="match status" value="1"/>
</dbReference>
<dbReference type="PROSITE" id="PS51708">
    <property type="entry name" value="CHAD"/>
    <property type="match status" value="1"/>
</dbReference>
<gene>
    <name evidence="4" type="ORF">J3492_01195</name>
</gene>
<name>A0ABS3NL42_9GAMM</name>
<protein>
    <submittedName>
        <fullName evidence="4">CYTH and CHAD domain-containing protein</fullName>
    </submittedName>
</protein>
<sequence length="547" mass="61655">MQEIELRFLIPPARLKGLMRQTKIKSSQVTKLAAHYYDTPEQALAKAGIGLRIRKEGDDWVQTIKAGGDGIAARLEHNNLLDNEQVQQMLNDNTLLPNLTLYKDTVIAPALADFKLKKLSKQLTLLYVTDVERITRLIDDDTTPLDDNHVNSQIEVAYDKGKIIHGNDKSQQHPIHEIEFELIAGDLDFLFDTAKTWCKRYKLCLSTVTKAERGGLLITGQAYSPAVSANLEQLNIDKKTTMPAFIRTAVHNCLLHILPNSSAIVAGCEQDSHVWQLYVGITRLYAVLQAFAGFSDHTNPEWLPILKQTATLLDDYRQRAYLASSIEPNLQRYNAPIVDWTAELNTIKIKPIDAISANDFQLTLLELIAFTMSDPSLETQADSCAKDKLSEVLSQQQDTLIQAAQNLPDTYSAPLESSSPNNNDTKDANAKGADAKNTDVKRDDQQALYNLQHELALLRYMGEFAIPVFDKKKSKKKSKRWLKRITKAQKAINHYRSHKQYQQYYQNKSATDAKALYGAGWFAAKLASDYKRSQKRLAKAVDSTAFW</sequence>